<proteinExistence type="inferred from homology"/>
<keyword evidence="1" id="KW-0547">Nucleotide-binding</keyword>
<gene>
    <name evidence="4" type="ORF">ACFQZQ_05080</name>
</gene>
<dbReference type="Gene3D" id="3.10.20.30">
    <property type="match status" value="1"/>
</dbReference>
<dbReference type="InterPro" id="IPR016155">
    <property type="entry name" value="Mopterin_synth/thiamin_S_b"/>
</dbReference>
<keyword evidence="5" id="KW-1185">Reference proteome</keyword>
<dbReference type="Proteomes" id="UP001597090">
    <property type="component" value="Unassembled WGS sequence"/>
</dbReference>
<evidence type="ECO:0000256" key="3">
    <source>
        <dbReference type="ARBA" id="ARBA00024247"/>
    </source>
</evidence>
<dbReference type="EMBL" id="JBHTIH010000002">
    <property type="protein sequence ID" value="MFD0738658.1"/>
    <property type="molecule type" value="Genomic_DNA"/>
</dbReference>
<dbReference type="CDD" id="cd00754">
    <property type="entry name" value="Ubl_MoaD"/>
    <property type="match status" value="1"/>
</dbReference>
<accession>A0ABW2YNC7</accession>
<organism evidence="4 5">
    <name type="scientific">Lysobacter koreensis</name>
    <dbReference type="NCBI Taxonomy" id="266122"/>
    <lineage>
        <taxon>Bacteria</taxon>
        <taxon>Pseudomonadati</taxon>
        <taxon>Pseudomonadota</taxon>
        <taxon>Gammaproteobacteria</taxon>
        <taxon>Lysobacterales</taxon>
        <taxon>Lysobacteraceae</taxon>
        <taxon>Lysobacter</taxon>
    </lineage>
</organism>
<reference evidence="5" key="1">
    <citation type="journal article" date="2019" name="Int. J. Syst. Evol. Microbiol.">
        <title>The Global Catalogue of Microorganisms (GCM) 10K type strain sequencing project: providing services to taxonomists for standard genome sequencing and annotation.</title>
        <authorList>
            <consortium name="The Broad Institute Genomics Platform"/>
            <consortium name="The Broad Institute Genome Sequencing Center for Infectious Disease"/>
            <person name="Wu L."/>
            <person name="Ma J."/>
        </authorList>
    </citation>
    <scope>NUCLEOTIDE SEQUENCE [LARGE SCALE GENOMIC DNA]</scope>
    <source>
        <strain evidence="5">CCUG 55491</strain>
    </source>
</reference>
<evidence type="ECO:0000256" key="1">
    <source>
        <dbReference type="ARBA" id="ARBA00022741"/>
    </source>
</evidence>
<dbReference type="SUPFAM" id="SSF54285">
    <property type="entry name" value="MoaD/ThiS"/>
    <property type="match status" value="1"/>
</dbReference>
<evidence type="ECO:0000313" key="4">
    <source>
        <dbReference type="EMBL" id="MFD0738658.1"/>
    </source>
</evidence>
<dbReference type="RefSeq" id="WP_386811568.1">
    <property type="nucleotide sequence ID" value="NZ_JBHTIH010000002.1"/>
</dbReference>
<dbReference type="PANTHER" id="PTHR33359">
    <property type="entry name" value="MOLYBDOPTERIN SYNTHASE SULFUR CARRIER SUBUNIT"/>
    <property type="match status" value="1"/>
</dbReference>
<sequence>MTRVEVLYFASLRDAAGQASEAIDSDAPDLRTLYQTLRVRHGFALPVERLRVAVDGAFAGWDDGLREGSEVAFIPPVSGG</sequence>
<dbReference type="Pfam" id="PF02597">
    <property type="entry name" value="ThiS"/>
    <property type="match status" value="1"/>
</dbReference>
<dbReference type="InterPro" id="IPR012675">
    <property type="entry name" value="Beta-grasp_dom_sf"/>
</dbReference>
<protein>
    <recommendedName>
        <fullName evidence="3">Molybdopterin synthase sulfur carrier subunit</fullName>
    </recommendedName>
</protein>
<evidence type="ECO:0000256" key="2">
    <source>
        <dbReference type="ARBA" id="ARBA00024200"/>
    </source>
</evidence>
<dbReference type="InterPro" id="IPR044672">
    <property type="entry name" value="MOCS2A"/>
</dbReference>
<evidence type="ECO:0000313" key="5">
    <source>
        <dbReference type="Proteomes" id="UP001597090"/>
    </source>
</evidence>
<dbReference type="PANTHER" id="PTHR33359:SF1">
    <property type="entry name" value="MOLYBDOPTERIN SYNTHASE SULFUR CARRIER SUBUNIT"/>
    <property type="match status" value="1"/>
</dbReference>
<comment type="caution">
    <text evidence="4">The sequence shown here is derived from an EMBL/GenBank/DDBJ whole genome shotgun (WGS) entry which is preliminary data.</text>
</comment>
<comment type="similarity">
    <text evidence="2">Belongs to the MoaD family.</text>
</comment>
<name>A0ABW2YNC7_9GAMM</name>
<dbReference type="InterPro" id="IPR003749">
    <property type="entry name" value="ThiS/MoaD-like"/>
</dbReference>